<feature type="transmembrane region" description="Helical" evidence="14">
    <location>
        <begin position="6"/>
        <end position="23"/>
    </location>
</feature>
<keyword evidence="10 13" id="KW-0472">Membrane</keyword>
<dbReference type="PIRSF" id="PIRSF016636">
    <property type="entry name" value="AlgI_DltB"/>
    <property type="match status" value="1"/>
</dbReference>
<evidence type="ECO:0000256" key="11">
    <source>
        <dbReference type="ARBA" id="ARBA00023315"/>
    </source>
</evidence>
<dbReference type="GO" id="GO:0005886">
    <property type="term" value="C:plasma membrane"/>
    <property type="evidence" value="ECO:0007669"/>
    <property type="project" value="UniProtKB-SubCell"/>
</dbReference>
<evidence type="ECO:0000256" key="13">
    <source>
        <dbReference type="PIRNR" id="PIRNR016636"/>
    </source>
</evidence>
<evidence type="ECO:0000256" key="2">
    <source>
        <dbReference type="ARBA" id="ARBA00005182"/>
    </source>
</evidence>
<feature type="transmembrane region" description="Helical" evidence="14">
    <location>
        <begin position="30"/>
        <end position="45"/>
    </location>
</feature>
<gene>
    <name evidence="15" type="ORF">FE263_21170</name>
</gene>
<evidence type="ECO:0000256" key="9">
    <source>
        <dbReference type="ARBA" id="ARBA00022989"/>
    </source>
</evidence>
<keyword evidence="7 14" id="KW-0812">Transmembrane</keyword>
<keyword evidence="11 13" id="KW-0012">Acyltransferase</keyword>
<evidence type="ECO:0000313" key="15">
    <source>
        <dbReference type="EMBL" id="TLU70599.1"/>
    </source>
</evidence>
<evidence type="ECO:0000313" key="16">
    <source>
        <dbReference type="Proteomes" id="UP000305654"/>
    </source>
</evidence>
<evidence type="ECO:0000256" key="10">
    <source>
        <dbReference type="ARBA" id="ARBA00023136"/>
    </source>
</evidence>
<feature type="transmembrane region" description="Helical" evidence="14">
    <location>
        <begin position="81"/>
        <end position="100"/>
    </location>
</feature>
<evidence type="ECO:0000256" key="1">
    <source>
        <dbReference type="ARBA" id="ARBA00004651"/>
    </source>
</evidence>
<organism evidence="15 16">
    <name type="scientific">Lichenicoccus roseus</name>
    <dbReference type="NCBI Taxonomy" id="2683649"/>
    <lineage>
        <taxon>Bacteria</taxon>
        <taxon>Pseudomonadati</taxon>
        <taxon>Pseudomonadota</taxon>
        <taxon>Alphaproteobacteria</taxon>
        <taxon>Acetobacterales</taxon>
        <taxon>Acetobacteraceae</taxon>
        <taxon>Lichenicoccus</taxon>
    </lineage>
</organism>
<keyword evidence="9 14" id="KW-1133">Transmembrane helix</keyword>
<evidence type="ECO:0000256" key="5">
    <source>
        <dbReference type="ARBA" id="ARBA00022475"/>
    </source>
</evidence>
<evidence type="ECO:0000256" key="4">
    <source>
        <dbReference type="ARBA" id="ARBA00016084"/>
    </source>
</evidence>
<dbReference type="InterPro" id="IPR051085">
    <property type="entry name" value="MB_O-acyltransferase"/>
</dbReference>
<comment type="subcellular location">
    <subcellularLocation>
        <location evidence="1">Cell membrane</location>
        <topology evidence="1">Multi-pass membrane protein</topology>
    </subcellularLocation>
</comment>
<feature type="transmembrane region" description="Helical" evidence="14">
    <location>
        <begin position="391"/>
        <end position="409"/>
    </location>
</feature>
<accession>A0A5R9J0Y0</accession>
<dbReference type="GO" id="GO:0016746">
    <property type="term" value="F:acyltransferase activity"/>
    <property type="evidence" value="ECO:0007669"/>
    <property type="project" value="UniProtKB-KW"/>
</dbReference>
<keyword evidence="5 13" id="KW-1003">Cell membrane</keyword>
<feature type="transmembrane region" description="Helical" evidence="14">
    <location>
        <begin position="287"/>
        <end position="304"/>
    </location>
</feature>
<keyword evidence="6 13" id="KW-0808">Transferase</keyword>
<dbReference type="Proteomes" id="UP000305654">
    <property type="component" value="Unassembled WGS sequence"/>
</dbReference>
<dbReference type="OrthoDB" id="139172at2"/>
<reference evidence="15 16" key="1">
    <citation type="submission" date="2019-05" db="EMBL/GenBank/DDBJ databases">
        <authorList>
            <person name="Pankratov T."/>
            <person name="Grouzdev D."/>
        </authorList>
    </citation>
    <scope>NUCLEOTIDE SEQUENCE [LARGE SCALE GENOMIC DNA]</scope>
    <source>
        <strain evidence="15 16">KEBCLARHB70R</strain>
    </source>
</reference>
<evidence type="ECO:0000256" key="7">
    <source>
        <dbReference type="ARBA" id="ARBA00022692"/>
    </source>
</evidence>
<dbReference type="AlphaFoldDB" id="A0A5R9J0Y0"/>
<name>A0A5R9J0Y0_9PROT</name>
<dbReference type="InterPro" id="IPR004299">
    <property type="entry name" value="MBOAT_fam"/>
</dbReference>
<comment type="caution">
    <text evidence="15">The sequence shown here is derived from an EMBL/GenBank/DDBJ whole genome shotgun (WGS) entry which is preliminary data.</text>
</comment>
<dbReference type="PIRSF" id="PIRSF500217">
    <property type="entry name" value="AlgI"/>
    <property type="match status" value="1"/>
</dbReference>
<keyword evidence="8" id="KW-0016">Alginate biosynthesis</keyword>
<evidence type="ECO:0000256" key="3">
    <source>
        <dbReference type="ARBA" id="ARBA00010323"/>
    </source>
</evidence>
<feature type="transmembrane region" description="Helical" evidence="14">
    <location>
        <begin position="120"/>
        <end position="137"/>
    </location>
</feature>
<evidence type="ECO:0000256" key="6">
    <source>
        <dbReference type="ARBA" id="ARBA00022679"/>
    </source>
</evidence>
<dbReference type="PANTHER" id="PTHR13285:SF23">
    <property type="entry name" value="TEICHOIC ACID D-ALANYLTRANSFERASE"/>
    <property type="match status" value="1"/>
</dbReference>
<evidence type="ECO:0000256" key="12">
    <source>
        <dbReference type="ARBA" id="ARBA00031030"/>
    </source>
</evidence>
<keyword evidence="16" id="KW-1185">Reference proteome</keyword>
<dbReference type="InterPro" id="IPR028362">
    <property type="entry name" value="AlgI"/>
</dbReference>
<proteinExistence type="inferred from homology"/>
<sequence length="521" mass="57977">MLFNSIVFLIAFLPLALIGFHLASKMGRRPAGVWLILMSVLFYGWERPEFMPILILSMAGNFTVVSLIARFEGRPRLQNAILTTGIVLNLAALFRFKYLYVVLTSLAGIGVVDGPFTRAALPLGISFFTFTQIGYLIDFRQGVTKDRGLLNYLLFVSFFPHLIAGPILHNREIMPQFADRSTYGLRRENLMIGFTIFVIGLAKKCLLADPLSSTVVAGFHDPASLGVFSSWNVALSYSLQLYFDFSGYSDMAIGLARLFNVRFPLNFNSPYKAGSVVEYWQRWHMTLTRYITLYLYNPAALWITRRRMARGLGVGRRDMATPRGFLSMTVLPTFFTMGLAGVWHGAGSQFVIFGFLHAFYLSVNHAWRTFRAKKAKEANKTHKAESHPRPAIWAVALTYLSVLVGAVFFRAPSSGSAVTLLSGMIGLHGIEALPASLSSVTAQRALLDIAWLAVLYAVVWGMPNTQQIMRMADPALGKVLPGGRPMMQWRPNWQWAVLSGAVAVLAVLGMGGTSEFLYFQF</sequence>
<dbReference type="InterPro" id="IPR024194">
    <property type="entry name" value="Ac/AlaTfrase_AlgI/DltB"/>
</dbReference>
<feature type="transmembrane region" description="Helical" evidence="14">
    <location>
        <begin position="325"/>
        <end position="344"/>
    </location>
</feature>
<feature type="transmembrane region" description="Helical" evidence="14">
    <location>
        <begin position="495"/>
        <end position="519"/>
    </location>
</feature>
<dbReference type="PANTHER" id="PTHR13285">
    <property type="entry name" value="ACYLTRANSFERASE"/>
    <property type="match status" value="1"/>
</dbReference>
<evidence type="ECO:0000256" key="8">
    <source>
        <dbReference type="ARBA" id="ARBA00022841"/>
    </source>
</evidence>
<comment type="similarity">
    <text evidence="3 13">Belongs to the membrane-bound acyltransferase family.</text>
</comment>
<evidence type="ECO:0000256" key="14">
    <source>
        <dbReference type="SAM" id="Phobius"/>
    </source>
</evidence>
<feature type="transmembrane region" description="Helical" evidence="14">
    <location>
        <begin position="51"/>
        <end position="69"/>
    </location>
</feature>
<feature type="transmembrane region" description="Helical" evidence="14">
    <location>
        <begin position="350"/>
        <end position="370"/>
    </location>
</feature>
<comment type="pathway">
    <text evidence="2">Glycan biosynthesis; alginate biosynthesis.</text>
</comment>
<dbReference type="Pfam" id="PF03062">
    <property type="entry name" value="MBOAT"/>
    <property type="match status" value="1"/>
</dbReference>
<dbReference type="GO" id="GO:0042121">
    <property type="term" value="P:alginic acid biosynthetic process"/>
    <property type="evidence" value="ECO:0007669"/>
    <property type="project" value="UniProtKB-KW"/>
</dbReference>
<dbReference type="EMBL" id="VCDI01000013">
    <property type="protein sequence ID" value="TLU70599.1"/>
    <property type="molecule type" value="Genomic_DNA"/>
</dbReference>
<feature type="transmembrane region" description="Helical" evidence="14">
    <location>
        <begin position="149"/>
        <end position="169"/>
    </location>
</feature>
<dbReference type="RefSeq" id="WP_138328040.1">
    <property type="nucleotide sequence ID" value="NZ_VCDI01000013.1"/>
</dbReference>
<protein>
    <recommendedName>
        <fullName evidence="4">Probable alginate O-acetylase AlgI</fullName>
    </recommendedName>
    <alternativeName>
        <fullName evidence="12">Alginate biosynthesis protein AlgI</fullName>
    </alternativeName>
</protein>
<feature type="transmembrane region" description="Helical" evidence="14">
    <location>
        <begin position="445"/>
        <end position="462"/>
    </location>
</feature>